<feature type="transmembrane region" description="Helical" evidence="1">
    <location>
        <begin position="93"/>
        <end position="113"/>
    </location>
</feature>
<keyword evidence="1" id="KW-0812">Transmembrane</keyword>
<feature type="transmembrane region" description="Helical" evidence="1">
    <location>
        <begin position="20"/>
        <end position="42"/>
    </location>
</feature>
<evidence type="ECO:0008006" key="4">
    <source>
        <dbReference type="Google" id="ProtNLM"/>
    </source>
</evidence>
<keyword evidence="1" id="KW-1133">Transmembrane helix</keyword>
<dbReference type="AlphaFoldDB" id="A0A2K2AZV7"/>
<accession>A0A2K2AZV7</accession>
<dbReference type="InterPro" id="IPR036927">
    <property type="entry name" value="Cyt_c_oxase-like_su1_sf"/>
</dbReference>
<gene>
    <name evidence="2" type="ORF">POPTR_003G011600</name>
</gene>
<keyword evidence="1" id="KW-0472">Membrane</keyword>
<organism evidence="2 3">
    <name type="scientific">Populus trichocarpa</name>
    <name type="common">Western balsam poplar</name>
    <name type="synonym">Populus balsamifera subsp. trichocarpa</name>
    <dbReference type="NCBI Taxonomy" id="3694"/>
    <lineage>
        <taxon>Eukaryota</taxon>
        <taxon>Viridiplantae</taxon>
        <taxon>Streptophyta</taxon>
        <taxon>Embryophyta</taxon>
        <taxon>Tracheophyta</taxon>
        <taxon>Spermatophyta</taxon>
        <taxon>Magnoliopsida</taxon>
        <taxon>eudicotyledons</taxon>
        <taxon>Gunneridae</taxon>
        <taxon>Pentapetalae</taxon>
        <taxon>rosids</taxon>
        <taxon>fabids</taxon>
        <taxon>Malpighiales</taxon>
        <taxon>Salicaceae</taxon>
        <taxon>Saliceae</taxon>
        <taxon>Populus</taxon>
    </lineage>
</organism>
<dbReference type="Proteomes" id="UP000006729">
    <property type="component" value="Chromosome 3"/>
</dbReference>
<dbReference type="Gene3D" id="1.20.210.10">
    <property type="entry name" value="Cytochrome c oxidase-like, subunit I domain"/>
    <property type="match status" value="1"/>
</dbReference>
<sequence>MRNLVRWLFSTNHKDKGTLYFIFGAIAGMMGTCFSVLIRTLCDLLGSRSLGSSCCLSIPPPFKGTLSSRCFHFTRISSTNRDPFLIQRVSKMASGSIGISPAAVVITQFLILLF</sequence>
<evidence type="ECO:0000313" key="2">
    <source>
        <dbReference type="EMBL" id="PNT43061.1"/>
    </source>
</evidence>
<keyword evidence="3" id="KW-1185">Reference proteome</keyword>
<protein>
    <recommendedName>
        <fullName evidence="4">Cytochrome c oxidase subunit 1</fullName>
    </recommendedName>
</protein>
<dbReference type="InParanoid" id="A0A2K2AZV7"/>
<dbReference type="STRING" id="3694.A0A2K2AZV7"/>
<dbReference type="SUPFAM" id="SSF81442">
    <property type="entry name" value="Cytochrome c oxidase subunit I-like"/>
    <property type="match status" value="1"/>
</dbReference>
<dbReference type="EMBL" id="CM009292">
    <property type="protein sequence ID" value="PNT43061.1"/>
    <property type="molecule type" value="Genomic_DNA"/>
</dbReference>
<reference evidence="2 3" key="1">
    <citation type="journal article" date="2006" name="Science">
        <title>The genome of black cottonwood, Populus trichocarpa (Torr. &amp; Gray).</title>
        <authorList>
            <person name="Tuskan G.A."/>
            <person name="Difazio S."/>
            <person name="Jansson S."/>
            <person name="Bohlmann J."/>
            <person name="Grigoriev I."/>
            <person name="Hellsten U."/>
            <person name="Putnam N."/>
            <person name="Ralph S."/>
            <person name="Rombauts S."/>
            <person name="Salamov A."/>
            <person name="Schein J."/>
            <person name="Sterck L."/>
            <person name="Aerts A."/>
            <person name="Bhalerao R.R."/>
            <person name="Bhalerao R.P."/>
            <person name="Blaudez D."/>
            <person name="Boerjan W."/>
            <person name="Brun A."/>
            <person name="Brunner A."/>
            <person name="Busov V."/>
            <person name="Campbell M."/>
            <person name="Carlson J."/>
            <person name="Chalot M."/>
            <person name="Chapman J."/>
            <person name="Chen G.L."/>
            <person name="Cooper D."/>
            <person name="Coutinho P.M."/>
            <person name="Couturier J."/>
            <person name="Covert S."/>
            <person name="Cronk Q."/>
            <person name="Cunningham R."/>
            <person name="Davis J."/>
            <person name="Degroeve S."/>
            <person name="Dejardin A."/>
            <person name="Depamphilis C."/>
            <person name="Detter J."/>
            <person name="Dirks B."/>
            <person name="Dubchak I."/>
            <person name="Duplessis S."/>
            <person name="Ehlting J."/>
            <person name="Ellis B."/>
            <person name="Gendler K."/>
            <person name="Goodstein D."/>
            <person name="Gribskov M."/>
            <person name="Grimwood J."/>
            <person name="Groover A."/>
            <person name="Gunter L."/>
            <person name="Hamberger B."/>
            <person name="Heinze B."/>
            <person name="Helariutta Y."/>
            <person name="Henrissat B."/>
            <person name="Holligan D."/>
            <person name="Holt R."/>
            <person name="Huang W."/>
            <person name="Islam-Faridi N."/>
            <person name="Jones S."/>
            <person name="Jones-Rhoades M."/>
            <person name="Jorgensen R."/>
            <person name="Joshi C."/>
            <person name="Kangasjarvi J."/>
            <person name="Karlsson J."/>
            <person name="Kelleher C."/>
            <person name="Kirkpatrick R."/>
            <person name="Kirst M."/>
            <person name="Kohler A."/>
            <person name="Kalluri U."/>
            <person name="Larimer F."/>
            <person name="Leebens-Mack J."/>
            <person name="Leple J.C."/>
            <person name="Locascio P."/>
            <person name="Lou Y."/>
            <person name="Lucas S."/>
            <person name="Martin F."/>
            <person name="Montanini B."/>
            <person name="Napoli C."/>
            <person name="Nelson D.R."/>
            <person name="Nelson C."/>
            <person name="Nieminen K."/>
            <person name="Nilsson O."/>
            <person name="Pereda V."/>
            <person name="Peter G."/>
            <person name="Philippe R."/>
            <person name="Pilate G."/>
            <person name="Poliakov A."/>
            <person name="Razumovskaya J."/>
            <person name="Richardson P."/>
            <person name="Rinaldi C."/>
            <person name="Ritland K."/>
            <person name="Rouze P."/>
            <person name="Ryaboy D."/>
            <person name="Schmutz J."/>
            <person name="Schrader J."/>
            <person name="Segerman B."/>
            <person name="Shin H."/>
            <person name="Siddiqui A."/>
            <person name="Sterky F."/>
            <person name="Terry A."/>
            <person name="Tsai C.J."/>
            <person name="Uberbacher E."/>
            <person name="Unneberg P."/>
            <person name="Vahala J."/>
            <person name="Wall K."/>
            <person name="Wessler S."/>
            <person name="Yang G."/>
            <person name="Yin T."/>
            <person name="Douglas C."/>
            <person name="Marra M."/>
            <person name="Sandberg G."/>
            <person name="Van de Peer Y."/>
            <person name="Rokhsar D."/>
        </authorList>
    </citation>
    <scope>NUCLEOTIDE SEQUENCE [LARGE SCALE GENOMIC DNA]</scope>
    <source>
        <strain evidence="3">cv. Nisqually</strain>
    </source>
</reference>
<evidence type="ECO:0000256" key="1">
    <source>
        <dbReference type="SAM" id="Phobius"/>
    </source>
</evidence>
<name>A0A2K2AZV7_POPTR</name>
<evidence type="ECO:0000313" key="3">
    <source>
        <dbReference type="Proteomes" id="UP000006729"/>
    </source>
</evidence>
<proteinExistence type="predicted"/>